<comment type="caution">
    <text evidence="1">The sequence shown here is derived from an EMBL/GenBank/DDBJ whole genome shotgun (WGS) entry which is preliminary data.</text>
</comment>
<dbReference type="Proteomes" id="UP001375240">
    <property type="component" value="Unassembled WGS sequence"/>
</dbReference>
<dbReference type="EMBL" id="JAVHNQ010000003">
    <property type="protein sequence ID" value="KAK6353492.1"/>
    <property type="molecule type" value="Genomic_DNA"/>
</dbReference>
<organism evidence="1 2">
    <name type="scientific">Orbilia brochopaga</name>
    <dbReference type="NCBI Taxonomy" id="3140254"/>
    <lineage>
        <taxon>Eukaryota</taxon>
        <taxon>Fungi</taxon>
        <taxon>Dikarya</taxon>
        <taxon>Ascomycota</taxon>
        <taxon>Pezizomycotina</taxon>
        <taxon>Orbiliomycetes</taxon>
        <taxon>Orbiliales</taxon>
        <taxon>Orbiliaceae</taxon>
        <taxon>Orbilia</taxon>
    </lineage>
</organism>
<dbReference type="AlphaFoldDB" id="A0AAV9V3J1"/>
<keyword evidence="2" id="KW-1185">Reference proteome</keyword>
<gene>
    <name evidence="1" type="ORF">TWF696_005455</name>
</gene>
<name>A0AAV9V3J1_9PEZI</name>
<evidence type="ECO:0000313" key="1">
    <source>
        <dbReference type="EMBL" id="KAK6353492.1"/>
    </source>
</evidence>
<sequence>MPTRTIEPNVFFAIEVVIDEQGVGPQGTQYLLIAKPYVILFPGPPLPPWYLDDARNLVFDHTGLNLAIAPLDLPPAQRSLRARDGDSDDEYETIVVGNTTMPPGGQIFSKWIPGPPSGGVQQLYVVDDLQRTADLTFLACNEDAPKFNRTFWQLEAAYDYRSAAPTSCVPVKLLASVPASTSTPSPTVTYTPTAISSATSSTSASPQPKYFPIIVDIAGALERRSDLISQSDDVWYLTQDEGPQAIRPVARRNIKPPYWYENQRRELVNAASGWMLEFNLLSPASPSKRAVDSETTTFDRFAILANNTIEILYDAAFNIEYLACQTDPIGNGYNLSAAFLEDIPSLLSENPDCIVVEISADTDAPIPTTIDVTTTVESTTTPYQTVTALDPNISGCNAVDYSEAYATPSADIGEFATACFCWSFVAETVSVTSTVSCTPTVIEIEASITSISVSGVLSADSDDSVATDGEGLSRRAAVAQDTDTDAATGMSGDIIAIPTPPDLESLVTADPSAVSDVCTQLLRANGVDGLTITTVDVLSLTVADTTSTTTSVQTVCWEMGTVVYPTGIVSTPVAVICPATVTGA</sequence>
<proteinExistence type="predicted"/>
<reference evidence="1 2" key="1">
    <citation type="submission" date="2019-10" db="EMBL/GenBank/DDBJ databases">
        <authorList>
            <person name="Palmer J.M."/>
        </authorList>
    </citation>
    <scope>NUCLEOTIDE SEQUENCE [LARGE SCALE GENOMIC DNA]</scope>
    <source>
        <strain evidence="1 2">TWF696</strain>
    </source>
</reference>
<accession>A0AAV9V3J1</accession>
<protein>
    <recommendedName>
        <fullName evidence="3">Egg coat matrix protein</fullName>
    </recommendedName>
</protein>
<evidence type="ECO:0008006" key="3">
    <source>
        <dbReference type="Google" id="ProtNLM"/>
    </source>
</evidence>
<evidence type="ECO:0000313" key="2">
    <source>
        <dbReference type="Proteomes" id="UP001375240"/>
    </source>
</evidence>